<organism evidence="1 2">
    <name type="scientific">Pedobacter lithocola</name>
    <dbReference type="NCBI Taxonomy" id="1908239"/>
    <lineage>
        <taxon>Bacteria</taxon>
        <taxon>Pseudomonadati</taxon>
        <taxon>Bacteroidota</taxon>
        <taxon>Sphingobacteriia</taxon>
        <taxon>Sphingobacteriales</taxon>
        <taxon>Sphingobacteriaceae</taxon>
        <taxon>Pedobacter</taxon>
    </lineage>
</organism>
<proteinExistence type="predicted"/>
<name>A0ABV8PHA4_9SPHI</name>
<sequence length="151" mass="16448">MYTFFAIVSLTLLLNPVYAQEIYIKVNARNFARNHSLVEVNLPKNLASLSYKLVNEVTKHDAVVQQNAGGKLLFILPDALSPKGPPASYVSAYCLIDGGIASLTVFGFPSNLNYPQPIRVPLLCLTGVLHQSLMCLFSSNPVALILQATDI</sequence>
<keyword evidence="2" id="KW-1185">Reference proteome</keyword>
<protein>
    <submittedName>
        <fullName evidence="1">Uncharacterized protein</fullName>
    </submittedName>
</protein>
<gene>
    <name evidence="1" type="ORF">ACFOWA_17985</name>
</gene>
<comment type="caution">
    <text evidence="1">The sequence shown here is derived from an EMBL/GenBank/DDBJ whole genome shotgun (WGS) entry which is preliminary data.</text>
</comment>
<reference evidence="2" key="1">
    <citation type="journal article" date="2019" name="Int. J. Syst. Evol. Microbiol.">
        <title>The Global Catalogue of Microorganisms (GCM) 10K type strain sequencing project: providing services to taxonomists for standard genome sequencing and annotation.</title>
        <authorList>
            <consortium name="The Broad Institute Genomics Platform"/>
            <consortium name="The Broad Institute Genome Sequencing Center for Infectious Disease"/>
            <person name="Wu L."/>
            <person name="Ma J."/>
        </authorList>
    </citation>
    <scope>NUCLEOTIDE SEQUENCE [LARGE SCALE GENOMIC DNA]</scope>
    <source>
        <strain evidence="2">CCM 8691</strain>
    </source>
</reference>
<dbReference type="EMBL" id="JBHSBW010000015">
    <property type="protein sequence ID" value="MFC4213091.1"/>
    <property type="molecule type" value="Genomic_DNA"/>
</dbReference>
<evidence type="ECO:0000313" key="2">
    <source>
        <dbReference type="Proteomes" id="UP001595789"/>
    </source>
</evidence>
<dbReference type="Proteomes" id="UP001595789">
    <property type="component" value="Unassembled WGS sequence"/>
</dbReference>
<dbReference type="RefSeq" id="WP_378987856.1">
    <property type="nucleotide sequence ID" value="NZ_JBHSBW010000015.1"/>
</dbReference>
<evidence type="ECO:0000313" key="1">
    <source>
        <dbReference type="EMBL" id="MFC4213091.1"/>
    </source>
</evidence>
<accession>A0ABV8PHA4</accession>